<organism evidence="2 3">
    <name type="scientific">Streptomyces hazeniae</name>
    <dbReference type="NCBI Taxonomy" id="3075538"/>
    <lineage>
        <taxon>Bacteria</taxon>
        <taxon>Bacillati</taxon>
        <taxon>Actinomycetota</taxon>
        <taxon>Actinomycetes</taxon>
        <taxon>Kitasatosporales</taxon>
        <taxon>Streptomycetaceae</taxon>
        <taxon>Streptomyces</taxon>
    </lineage>
</organism>
<evidence type="ECO:0000313" key="2">
    <source>
        <dbReference type="EMBL" id="MDT0380339.1"/>
    </source>
</evidence>
<dbReference type="Proteomes" id="UP001183414">
    <property type="component" value="Unassembled WGS sequence"/>
</dbReference>
<protein>
    <recommendedName>
        <fullName evidence="4">HTH domain-containing protein</fullName>
    </recommendedName>
</protein>
<gene>
    <name evidence="2" type="ORF">RM572_16415</name>
</gene>
<keyword evidence="3" id="KW-1185">Reference proteome</keyword>
<sequence>MTEGTEARNAPDGQEARSALDAAQAASDRDPRVGLRAVAALRRLVERLEALQVDSARTRGWSWEEIGTALGVSRQAVHKKHSGR</sequence>
<reference evidence="3" key="1">
    <citation type="submission" date="2023-07" db="EMBL/GenBank/DDBJ databases">
        <title>30 novel species of actinomycetes from the DSMZ collection.</title>
        <authorList>
            <person name="Nouioui I."/>
        </authorList>
    </citation>
    <scope>NUCLEOTIDE SEQUENCE [LARGE SCALE GENOMIC DNA]</scope>
    <source>
        <strain evidence="3">DSM 42041</strain>
    </source>
</reference>
<feature type="region of interest" description="Disordered" evidence="1">
    <location>
        <begin position="1"/>
        <end position="32"/>
    </location>
</feature>
<evidence type="ECO:0000256" key="1">
    <source>
        <dbReference type="SAM" id="MobiDB-lite"/>
    </source>
</evidence>
<dbReference type="EMBL" id="JAVREQ010000014">
    <property type="protein sequence ID" value="MDT0380339.1"/>
    <property type="molecule type" value="Genomic_DNA"/>
</dbReference>
<proteinExistence type="predicted"/>
<feature type="compositionally biased region" description="Low complexity" evidence="1">
    <location>
        <begin position="16"/>
        <end position="26"/>
    </location>
</feature>
<dbReference type="RefSeq" id="WP_311674103.1">
    <property type="nucleotide sequence ID" value="NZ_JAVREQ010000014.1"/>
</dbReference>
<accession>A0ABU2NTN6</accession>
<evidence type="ECO:0000313" key="3">
    <source>
        <dbReference type="Proteomes" id="UP001183414"/>
    </source>
</evidence>
<name>A0ABU2NTN6_9ACTN</name>
<comment type="caution">
    <text evidence="2">The sequence shown here is derived from an EMBL/GenBank/DDBJ whole genome shotgun (WGS) entry which is preliminary data.</text>
</comment>
<evidence type="ECO:0008006" key="4">
    <source>
        <dbReference type="Google" id="ProtNLM"/>
    </source>
</evidence>